<dbReference type="STRING" id="1802668.A2831_00220"/>
<dbReference type="GO" id="GO:0050660">
    <property type="term" value="F:flavin adenine dinucleotide binding"/>
    <property type="evidence" value="ECO:0007669"/>
    <property type="project" value="InterPro"/>
</dbReference>
<dbReference type="NCBIfam" id="NF008425">
    <property type="entry name" value="PRK11259.1"/>
    <property type="match status" value="1"/>
</dbReference>
<evidence type="ECO:0000256" key="2">
    <source>
        <dbReference type="ARBA" id="ARBA00022630"/>
    </source>
</evidence>
<keyword evidence="2" id="KW-0285">Flavoprotein</keyword>
<dbReference type="AlphaFoldDB" id="A0A1F8EW73"/>
<dbReference type="Gene3D" id="3.50.50.60">
    <property type="entry name" value="FAD/NAD(P)-binding domain"/>
    <property type="match status" value="1"/>
</dbReference>
<dbReference type="EMBL" id="MGJI01000013">
    <property type="protein sequence ID" value="OGN05117.1"/>
    <property type="molecule type" value="Genomic_DNA"/>
</dbReference>
<gene>
    <name evidence="6" type="ORF">A2831_00220</name>
</gene>
<evidence type="ECO:0000256" key="1">
    <source>
        <dbReference type="ARBA" id="ARBA00001974"/>
    </source>
</evidence>
<dbReference type="SUPFAM" id="SSF54373">
    <property type="entry name" value="FAD-linked reductases, C-terminal domain"/>
    <property type="match status" value="1"/>
</dbReference>
<name>A0A1F8EW73_9BACT</name>
<dbReference type="GO" id="GO:0008115">
    <property type="term" value="F:sarcosine oxidase activity"/>
    <property type="evidence" value="ECO:0007669"/>
    <property type="project" value="TreeGrafter"/>
</dbReference>
<evidence type="ECO:0000259" key="5">
    <source>
        <dbReference type="Pfam" id="PF01266"/>
    </source>
</evidence>
<evidence type="ECO:0000313" key="7">
    <source>
        <dbReference type="Proteomes" id="UP000177507"/>
    </source>
</evidence>
<comment type="cofactor">
    <cofactor evidence="1">
        <name>FAD</name>
        <dbReference type="ChEBI" id="CHEBI:57692"/>
    </cofactor>
</comment>
<organism evidence="6 7">
    <name type="scientific">Candidatus Yanofskybacteria bacterium RIFCSPHIGHO2_01_FULL_44_17</name>
    <dbReference type="NCBI Taxonomy" id="1802668"/>
    <lineage>
        <taxon>Bacteria</taxon>
        <taxon>Candidatus Yanofskyibacteriota</taxon>
    </lineage>
</organism>
<evidence type="ECO:0000256" key="3">
    <source>
        <dbReference type="ARBA" id="ARBA00022827"/>
    </source>
</evidence>
<dbReference type="InterPro" id="IPR036188">
    <property type="entry name" value="FAD/NAD-bd_sf"/>
</dbReference>
<dbReference type="Proteomes" id="UP000177507">
    <property type="component" value="Unassembled WGS sequence"/>
</dbReference>
<dbReference type="SUPFAM" id="SSF51905">
    <property type="entry name" value="FAD/NAD(P)-binding domain"/>
    <property type="match status" value="1"/>
</dbReference>
<evidence type="ECO:0000313" key="6">
    <source>
        <dbReference type="EMBL" id="OGN05117.1"/>
    </source>
</evidence>
<keyword evidence="3" id="KW-0274">FAD</keyword>
<sequence length="378" mass="41741">MGSAAAYQLAKRGARVIAIDRFDPPHQLGSSGGDTRITRQAIGEGETYTPLALRSYELWREMEALTGQDLLTVTGGLMMTSYSTGSAMHGKADFLGETIRAARKYSVGHEILGTAQIRQKFPQFNLFGDERGYYEPMAGFLRPENCIRAQIGLARRMGTDTRINHKVIAIKKEGSGMLVIAEYAGARSYIYSDKVIISAGAWVNDFLRSRFPGVFKILRQCLFWFDINGSIKPYLIGRFPIFIWVNSNNFIYGFPAIDGLNGGIKVASEETNIIDPDNVNRDVTDAEVESVYAEHIVNRLPGLSPRCIRSKVCMYTVTPDSGFVIDFDPENPNIIMASPCSGHGFKHSAAIGESLAQLALDGRSKIDIGPFSIKRFLT</sequence>
<feature type="domain" description="FAD dependent oxidoreductase" evidence="5">
    <location>
        <begin position="1"/>
        <end position="358"/>
    </location>
</feature>
<dbReference type="Pfam" id="PF01266">
    <property type="entry name" value="DAO"/>
    <property type="match status" value="1"/>
</dbReference>
<proteinExistence type="predicted"/>
<evidence type="ECO:0000256" key="4">
    <source>
        <dbReference type="ARBA" id="ARBA00023002"/>
    </source>
</evidence>
<reference evidence="6 7" key="1">
    <citation type="journal article" date="2016" name="Nat. Commun.">
        <title>Thousands of microbial genomes shed light on interconnected biogeochemical processes in an aquifer system.</title>
        <authorList>
            <person name="Anantharaman K."/>
            <person name="Brown C.T."/>
            <person name="Hug L.A."/>
            <person name="Sharon I."/>
            <person name="Castelle C.J."/>
            <person name="Probst A.J."/>
            <person name="Thomas B.C."/>
            <person name="Singh A."/>
            <person name="Wilkins M.J."/>
            <person name="Karaoz U."/>
            <person name="Brodie E.L."/>
            <person name="Williams K.H."/>
            <person name="Hubbard S.S."/>
            <person name="Banfield J.F."/>
        </authorList>
    </citation>
    <scope>NUCLEOTIDE SEQUENCE [LARGE SCALE GENOMIC DNA]</scope>
</reference>
<dbReference type="InterPro" id="IPR006076">
    <property type="entry name" value="FAD-dep_OxRdtase"/>
</dbReference>
<dbReference type="PANTHER" id="PTHR10961:SF7">
    <property type="entry name" value="FAD DEPENDENT OXIDOREDUCTASE DOMAIN-CONTAINING PROTEIN"/>
    <property type="match status" value="1"/>
</dbReference>
<dbReference type="PANTHER" id="PTHR10961">
    <property type="entry name" value="PEROXISOMAL SARCOSINE OXIDASE"/>
    <property type="match status" value="1"/>
</dbReference>
<dbReference type="InterPro" id="IPR045170">
    <property type="entry name" value="MTOX"/>
</dbReference>
<protein>
    <submittedName>
        <fullName evidence="6">N-methyltryptophan oxidase</fullName>
    </submittedName>
</protein>
<comment type="caution">
    <text evidence="6">The sequence shown here is derived from an EMBL/GenBank/DDBJ whole genome shotgun (WGS) entry which is preliminary data.</text>
</comment>
<dbReference type="Gene3D" id="3.30.9.10">
    <property type="entry name" value="D-Amino Acid Oxidase, subunit A, domain 2"/>
    <property type="match status" value="1"/>
</dbReference>
<keyword evidence="4" id="KW-0560">Oxidoreductase</keyword>
<accession>A0A1F8EW73</accession>